<dbReference type="STRING" id="402734.SAMN05660918_0677"/>
<evidence type="ECO:0000313" key="3">
    <source>
        <dbReference type="Proteomes" id="UP000199702"/>
    </source>
</evidence>
<reference evidence="3" key="1">
    <citation type="submission" date="2016-10" db="EMBL/GenBank/DDBJ databases">
        <authorList>
            <person name="Varghese N."/>
            <person name="Submissions S."/>
        </authorList>
    </citation>
    <scope>NUCLEOTIDE SEQUENCE [LARGE SCALE GENOMIC DNA]</scope>
    <source>
        <strain evidence="3">DSM 17934</strain>
    </source>
</reference>
<feature type="transmembrane region" description="Helical" evidence="1">
    <location>
        <begin position="48"/>
        <end position="66"/>
    </location>
</feature>
<sequence length="138" mass="16480">MDYLVYVLPIITILPFIISHFVFGKALKKLDANDANKYIELKKKNSKKMMIFVFFPLLFLLFRNKIENSINPIFFSIGIIILIFSLLIYFFISWNRNLKRNQFSEEFINEFKKSEYIKIGGFFFSILLFILVFNYATL</sequence>
<organism evidence="2 3">
    <name type="scientific">Flavobacterium terrigena</name>
    <dbReference type="NCBI Taxonomy" id="402734"/>
    <lineage>
        <taxon>Bacteria</taxon>
        <taxon>Pseudomonadati</taxon>
        <taxon>Bacteroidota</taxon>
        <taxon>Flavobacteriia</taxon>
        <taxon>Flavobacteriales</taxon>
        <taxon>Flavobacteriaceae</taxon>
        <taxon>Flavobacterium</taxon>
    </lineage>
</organism>
<dbReference type="Proteomes" id="UP000199702">
    <property type="component" value="Unassembled WGS sequence"/>
</dbReference>
<keyword evidence="1" id="KW-0812">Transmembrane</keyword>
<accession>A0A1H6R3G0</accession>
<dbReference type="AlphaFoldDB" id="A0A1H6R3G0"/>
<keyword evidence="1" id="KW-0472">Membrane</keyword>
<keyword evidence="1" id="KW-1133">Transmembrane helix</keyword>
<evidence type="ECO:0000313" key="2">
    <source>
        <dbReference type="EMBL" id="SEI45712.1"/>
    </source>
</evidence>
<evidence type="ECO:0000256" key="1">
    <source>
        <dbReference type="SAM" id="Phobius"/>
    </source>
</evidence>
<gene>
    <name evidence="2" type="ORF">SAMN05660918_0677</name>
</gene>
<proteinExistence type="predicted"/>
<feature type="transmembrane region" description="Helical" evidence="1">
    <location>
        <begin position="6"/>
        <end position="27"/>
    </location>
</feature>
<dbReference type="EMBL" id="FNYA01000001">
    <property type="protein sequence ID" value="SEI45712.1"/>
    <property type="molecule type" value="Genomic_DNA"/>
</dbReference>
<protein>
    <submittedName>
        <fullName evidence="2">Uncharacterized protein</fullName>
    </submittedName>
</protein>
<name>A0A1H6R3G0_9FLAO</name>
<keyword evidence="3" id="KW-1185">Reference proteome</keyword>
<feature type="transmembrane region" description="Helical" evidence="1">
    <location>
        <begin position="72"/>
        <end position="95"/>
    </location>
</feature>
<feature type="transmembrane region" description="Helical" evidence="1">
    <location>
        <begin position="116"/>
        <end position="136"/>
    </location>
</feature>